<dbReference type="WBParaSite" id="SPAL_0000841500.1">
    <property type="protein sequence ID" value="SPAL_0000841500.1"/>
    <property type="gene ID" value="SPAL_0000841500"/>
</dbReference>
<keyword evidence="8 10" id="KW-0443">Lipid metabolism</keyword>
<proteinExistence type="inferred from homology"/>
<dbReference type="Proteomes" id="UP000046392">
    <property type="component" value="Unplaced"/>
</dbReference>
<accession>A0A0N5BRB3</accession>
<name>A0A0N5BRB3_STREA</name>
<sequence length="235" mass="27976">MILDRKQKICINCGRNADNLYHQYNKNTIRLSICKYCNGYVDKYIEDDYPLICIDIFLQNIKAYRHVLINEDVTNKFTVVLVLLINETFVKWYKMIKENMGESNNVDIHYSALLFYIVLSQIIIGYVFYCLFLKFMYFIVGRGESQVISYRKNFSSCVLGSYGYAYKTLVNIWNIEEHWSIEFLYLLMIILSHIQIQRTLNPAFTKYIVSFCVITSLIFKESIEYYISDYFITKL</sequence>
<reference evidence="12" key="1">
    <citation type="submission" date="2017-02" db="UniProtKB">
        <authorList>
            <consortium name="WormBaseParasite"/>
        </authorList>
    </citation>
    <scope>IDENTIFICATION</scope>
</reference>
<evidence type="ECO:0000256" key="6">
    <source>
        <dbReference type="ARBA" id="ARBA00022989"/>
    </source>
</evidence>
<evidence type="ECO:0000313" key="12">
    <source>
        <dbReference type="WBParaSite" id="SPAL_0000841500.1"/>
    </source>
</evidence>
<dbReference type="GO" id="GO:0032541">
    <property type="term" value="C:cortical endoplasmic reticulum"/>
    <property type="evidence" value="ECO:0007669"/>
    <property type="project" value="TreeGrafter"/>
</dbReference>
<dbReference type="GO" id="GO:0097036">
    <property type="term" value="P:regulation of plasma membrane sterol distribution"/>
    <property type="evidence" value="ECO:0007669"/>
    <property type="project" value="UniProtKB-UniRule"/>
</dbReference>
<organism evidence="11 12">
    <name type="scientific">Strongyloides papillosus</name>
    <name type="common">Intestinal threadworm</name>
    <dbReference type="NCBI Taxonomy" id="174720"/>
    <lineage>
        <taxon>Eukaryota</taxon>
        <taxon>Metazoa</taxon>
        <taxon>Ecdysozoa</taxon>
        <taxon>Nematoda</taxon>
        <taxon>Chromadorea</taxon>
        <taxon>Rhabditida</taxon>
        <taxon>Tylenchina</taxon>
        <taxon>Panagrolaimomorpha</taxon>
        <taxon>Strongyloidoidea</taxon>
        <taxon>Strongyloididae</taxon>
        <taxon>Strongyloides</taxon>
    </lineage>
</organism>
<keyword evidence="7 10" id="KW-0445">Lipid transport</keyword>
<dbReference type="GO" id="GO:0016125">
    <property type="term" value="P:sterol metabolic process"/>
    <property type="evidence" value="ECO:0007669"/>
    <property type="project" value="UniProtKB-UniRule"/>
</dbReference>
<evidence type="ECO:0000256" key="5">
    <source>
        <dbReference type="ARBA" id="ARBA00022824"/>
    </source>
</evidence>
<evidence type="ECO:0000256" key="1">
    <source>
        <dbReference type="ARBA" id="ARBA00004477"/>
    </source>
</evidence>
<keyword evidence="5 10" id="KW-0256">Endoplasmic reticulum</keyword>
<keyword evidence="4 10" id="KW-0812">Transmembrane</keyword>
<keyword evidence="11" id="KW-1185">Reference proteome</keyword>
<evidence type="ECO:0000256" key="4">
    <source>
        <dbReference type="ARBA" id="ARBA00022692"/>
    </source>
</evidence>
<dbReference type="PANTHER" id="PTHR14467">
    <property type="entry name" value="ARV1"/>
    <property type="match status" value="1"/>
</dbReference>
<feature type="transmembrane region" description="Helical" evidence="10">
    <location>
        <begin position="73"/>
        <end position="93"/>
    </location>
</feature>
<keyword evidence="3 10" id="KW-0813">Transport</keyword>
<dbReference type="AlphaFoldDB" id="A0A0N5BRB3"/>
<evidence type="ECO:0000313" key="11">
    <source>
        <dbReference type="Proteomes" id="UP000046392"/>
    </source>
</evidence>
<evidence type="ECO:0000256" key="9">
    <source>
        <dbReference type="ARBA" id="ARBA00023136"/>
    </source>
</evidence>
<dbReference type="InterPro" id="IPR007290">
    <property type="entry name" value="Arv1"/>
</dbReference>
<evidence type="ECO:0000256" key="7">
    <source>
        <dbReference type="ARBA" id="ARBA00023055"/>
    </source>
</evidence>
<evidence type="ECO:0000256" key="3">
    <source>
        <dbReference type="ARBA" id="ARBA00022448"/>
    </source>
</evidence>
<evidence type="ECO:0000256" key="8">
    <source>
        <dbReference type="ARBA" id="ARBA00023098"/>
    </source>
</evidence>
<dbReference type="GO" id="GO:0005789">
    <property type="term" value="C:endoplasmic reticulum membrane"/>
    <property type="evidence" value="ECO:0007669"/>
    <property type="project" value="UniProtKB-SubCell"/>
</dbReference>
<dbReference type="GO" id="GO:0032366">
    <property type="term" value="P:intracellular sterol transport"/>
    <property type="evidence" value="ECO:0007669"/>
    <property type="project" value="UniProtKB-UniRule"/>
</dbReference>
<dbReference type="GO" id="GO:0005794">
    <property type="term" value="C:Golgi apparatus"/>
    <property type="evidence" value="ECO:0007669"/>
    <property type="project" value="TreeGrafter"/>
</dbReference>
<feature type="transmembrane region" description="Helical" evidence="10">
    <location>
        <begin position="113"/>
        <end position="133"/>
    </location>
</feature>
<comment type="subcellular location">
    <subcellularLocation>
        <location evidence="1 10">Endoplasmic reticulum membrane</location>
        <topology evidence="1 10">Multi-pass membrane protein</topology>
    </subcellularLocation>
</comment>
<dbReference type="GO" id="GO:0006665">
    <property type="term" value="P:sphingolipid metabolic process"/>
    <property type="evidence" value="ECO:0007669"/>
    <property type="project" value="TreeGrafter"/>
</dbReference>
<dbReference type="STRING" id="174720.A0A0N5BRB3"/>
<evidence type="ECO:0000256" key="2">
    <source>
        <dbReference type="ARBA" id="ARBA00009187"/>
    </source>
</evidence>
<comment type="function">
    <text evidence="10">Mediator of sterol homeostasis involved in sterol uptake, trafficking and distribution into membranes.</text>
</comment>
<comment type="caution">
    <text evidence="10">Lacks conserved residue(s) required for the propagation of feature annotation.</text>
</comment>
<keyword evidence="9 10" id="KW-0472">Membrane</keyword>
<evidence type="ECO:0000256" key="10">
    <source>
        <dbReference type="RuleBase" id="RU368065"/>
    </source>
</evidence>
<comment type="similarity">
    <text evidence="2 10">Belongs to the ARV1 family.</text>
</comment>
<protein>
    <recommendedName>
        <fullName evidence="10">Protein ARV</fullName>
    </recommendedName>
</protein>
<dbReference type="Pfam" id="PF04161">
    <property type="entry name" value="Arv1"/>
    <property type="match status" value="1"/>
</dbReference>
<dbReference type="PANTHER" id="PTHR14467:SF0">
    <property type="entry name" value="PROTEIN ARV1"/>
    <property type="match status" value="1"/>
</dbReference>
<keyword evidence="6 10" id="KW-1133">Transmembrane helix</keyword>